<evidence type="ECO:0000259" key="14">
    <source>
        <dbReference type="Pfam" id="PF11597"/>
    </source>
</evidence>
<gene>
    <name evidence="16" type="ORF">QBC38DRAFT_114481</name>
</gene>
<feature type="region of interest" description="Disordered" evidence="12">
    <location>
        <begin position="1360"/>
        <end position="1406"/>
    </location>
</feature>
<reference evidence="16" key="2">
    <citation type="submission" date="2023-05" db="EMBL/GenBank/DDBJ databases">
        <authorList>
            <consortium name="Lawrence Berkeley National Laboratory"/>
            <person name="Steindorff A."/>
            <person name="Hensen N."/>
            <person name="Bonometti L."/>
            <person name="Westerberg I."/>
            <person name="Brannstrom I.O."/>
            <person name="Guillou S."/>
            <person name="Cros-Aarteil S."/>
            <person name="Calhoun S."/>
            <person name="Haridas S."/>
            <person name="Kuo A."/>
            <person name="Mondo S."/>
            <person name="Pangilinan J."/>
            <person name="Riley R."/>
            <person name="Labutti K."/>
            <person name="Andreopoulos B."/>
            <person name="Lipzen A."/>
            <person name="Chen C."/>
            <person name="Yanf M."/>
            <person name="Daum C."/>
            <person name="Ng V."/>
            <person name="Clum A."/>
            <person name="Ohm R."/>
            <person name="Martin F."/>
            <person name="Silar P."/>
            <person name="Natvig D."/>
            <person name="Lalanne C."/>
            <person name="Gautier V."/>
            <person name="Ament-Velasquez S.L."/>
            <person name="Kruys A."/>
            <person name="Hutchinson M.I."/>
            <person name="Powell A.J."/>
            <person name="Barry K."/>
            <person name="Miller A.N."/>
            <person name="Grigoriev I.V."/>
            <person name="Debuchy R."/>
            <person name="Gladieux P."/>
            <person name="Thoren M.H."/>
            <person name="Johannesson H."/>
        </authorList>
    </citation>
    <scope>NUCLEOTIDE SEQUENCE</scope>
    <source>
        <strain evidence="16">CBS 990.96</strain>
    </source>
</reference>
<name>A0AAN7BTP2_9PEZI</name>
<evidence type="ECO:0000256" key="4">
    <source>
        <dbReference type="ARBA" id="ARBA00022491"/>
    </source>
</evidence>
<reference evidence="16" key="1">
    <citation type="journal article" date="2023" name="Mol. Phylogenet. Evol.">
        <title>Genome-scale phylogeny and comparative genomics of the fungal order Sordariales.</title>
        <authorList>
            <person name="Hensen N."/>
            <person name="Bonometti L."/>
            <person name="Westerberg I."/>
            <person name="Brannstrom I.O."/>
            <person name="Guillou S."/>
            <person name="Cros-Aarteil S."/>
            <person name="Calhoun S."/>
            <person name="Haridas S."/>
            <person name="Kuo A."/>
            <person name="Mondo S."/>
            <person name="Pangilinan J."/>
            <person name="Riley R."/>
            <person name="LaButti K."/>
            <person name="Andreopoulos B."/>
            <person name="Lipzen A."/>
            <person name="Chen C."/>
            <person name="Yan M."/>
            <person name="Daum C."/>
            <person name="Ng V."/>
            <person name="Clum A."/>
            <person name="Steindorff A."/>
            <person name="Ohm R.A."/>
            <person name="Martin F."/>
            <person name="Silar P."/>
            <person name="Natvig D.O."/>
            <person name="Lalanne C."/>
            <person name="Gautier V."/>
            <person name="Ament-Velasquez S.L."/>
            <person name="Kruys A."/>
            <person name="Hutchinson M.I."/>
            <person name="Powell A.J."/>
            <person name="Barry K."/>
            <person name="Miller A.N."/>
            <person name="Grigoriev I.V."/>
            <person name="Debuchy R."/>
            <person name="Gladieux P."/>
            <person name="Hiltunen Thoren M."/>
            <person name="Johannesson H."/>
        </authorList>
    </citation>
    <scope>NUCLEOTIDE SEQUENCE</scope>
    <source>
        <strain evidence="16">CBS 990.96</strain>
    </source>
</reference>
<keyword evidence="6 11" id="KW-0010">Activator</keyword>
<keyword evidence="8 11" id="KW-0539">Nucleus</keyword>
<proteinExistence type="inferred from homology"/>
<dbReference type="Pfam" id="PF18296">
    <property type="entry name" value="MID_MedPIWI"/>
    <property type="match status" value="1"/>
</dbReference>
<comment type="similarity">
    <text evidence="2 11">Belongs to the Mediator complex subunit 13 family.</text>
</comment>
<dbReference type="Pfam" id="PF11597">
    <property type="entry name" value="Med13_N"/>
    <property type="match status" value="1"/>
</dbReference>
<feature type="compositionally biased region" description="Gly residues" evidence="12">
    <location>
        <begin position="1375"/>
        <end position="1392"/>
    </location>
</feature>
<evidence type="ECO:0000256" key="9">
    <source>
        <dbReference type="ARBA" id="ARBA00025661"/>
    </source>
</evidence>
<accession>A0AAN7BTP2</accession>
<dbReference type="Proteomes" id="UP001301958">
    <property type="component" value="Unassembled WGS sequence"/>
</dbReference>
<feature type="compositionally biased region" description="Polar residues" evidence="12">
    <location>
        <begin position="1360"/>
        <end position="1374"/>
    </location>
</feature>
<evidence type="ECO:0000256" key="10">
    <source>
        <dbReference type="ARBA" id="ARBA00032008"/>
    </source>
</evidence>
<feature type="region of interest" description="Disordered" evidence="12">
    <location>
        <begin position="443"/>
        <end position="471"/>
    </location>
</feature>
<evidence type="ECO:0000256" key="3">
    <source>
        <dbReference type="ARBA" id="ARBA00019618"/>
    </source>
</evidence>
<feature type="region of interest" description="Disordered" evidence="12">
    <location>
        <begin position="530"/>
        <end position="549"/>
    </location>
</feature>
<protein>
    <recommendedName>
        <fullName evidence="3 11">Mediator of RNA polymerase II transcription subunit 13</fullName>
    </recommendedName>
    <alternativeName>
        <fullName evidence="10 11">Mediator complex subunit 13</fullName>
    </alternativeName>
</protein>
<dbReference type="InterPro" id="IPR009401">
    <property type="entry name" value="Med13_C"/>
</dbReference>
<feature type="region of interest" description="Disordered" evidence="12">
    <location>
        <begin position="782"/>
        <end position="824"/>
    </location>
</feature>
<comment type="subunit">
    <text evidence="11">Component of the SRB8-11 complex, which itself associates with the Mediator complex.</text>
</comment>
<comment type="function">
    <text evidence="9 11">Component of the SRB8-11 complex. The SRB8-11 complex is a regulatory module of the Mediator complex which is itself involved in regulation of basal and activated RNA polymerase II-dependent transcription. The SRB8-11 complex may be involved in the transcriptional repression of a subset of genes regulated by Mediator. It may inhibit the association of the Mediator complex with RNA polymerase II to form the holoenzyme complex.</text>
</comment>
<feature type="domain" description="Mediator complex subunit Med13 N-terminal" evidence="14">
    <location>
        <begin position="8"/>
        <end position="378"/>
    </location>
</feature>
<dbReference type="Pfam" id="PF06333">
    <property type="entry name" value="Med13_C"/>
    <property type="match status" value="1"/>
</dbReference>
<evidence type="ECO:0000259" key="15">
    <source>
        <dbReference type="Pfam" id="PF18296"/>
    </source>
</evidence>
<comment type="subcellular location">
    <subcellularLocation>
        <location evidence="1 11">Nucleus</location>
    </subcellularLocation>
</comment>
<keyword evidence="4 11" id="KW-0678">Repressor</keyword>
<comment type="caution">
    <text evidence="16">The sequence shown here is derived from an EMBL/GenBank/DDBJ whole genome shotgun (WGS) entry which is preliminary data.</text>
</comment>
<evidence type="ECO:0000256" key="8">
    <source>
        <dbReference type="ARBA" id="ARBA00023242"/>
    </source>
</evidence>
<dbReference type="GO" id="GO:0016592">
    <property type="term" value="C:mediator complex"/>
    <property type="evidence" value="ECO:0007669"/>
    <property type="project" value="InterPro"/>
</dbReference>
<sequence>MDAGDYDTNTLLINNLSAISFRVYEPIASPTSYTFNGSVVEDALRNDGNLVYMDNVRHGIWCFYLTTPNPSFSTTPEDLGLHAERIKICGYDLGLVWEGNFKPTDLIRSRQLGTNTMNTPSSSSSTGPTLDFAPKGAQPFSLPTPSTVGNGVGSTDTKASPSPMADVKGYGSVSHSEIHRFFINAALSSLTTSFCRQVGAIALNQRTVLLPPEALSIEDTATASALANFRVYLTTAGSLVISLCVSIHKGLVSCNESLRSSYTIPGTPVVLAAPFGVFGVLHGVLGTDNQFADVGFGQSPDTQIGRLRPDSNERFTKWKTLVREVLQMRGMPPSILDGCSWLNVHFSNRKPHEQRTDGKNTPSSGPNAPWPAVLCFRKPKVEPYLDEAYERAILGLSMEHEDPLAIARSWDKEFPDIEEAIKLREQDREAALLREKAEAEGLNSHLNGYPPLTGRRLSNGESSMTEAGGTYPTPPDAASLQLGTAPLFDSEITSPGDPATNPPGDLDIEIQQHELEAQQQHDIQMTDTFSNGWEDTESKHEQATSNAFPEENIYGELGEDIFEGNQLTDADFDNFFGDENPGGLGLEPTIIPDIAPMVDVQLAVNQAPQEQPVRAASAVVKTETPPLQPQFTKPELKHARSILAEESRQHTNLENFNHNSAVGIKRHTSPFNPETVFKKIRASFRPAPPLKYTPNGSPQRRLGLYGRVEFDPSLSLAVKKYQESGPFNCNSPLPSSYMNGNPVTPGRILESAKQRRNLKELPSQLGFLLGLCQSKVNGIGYSPAGKDDTISDSDNTSYESDDDSGSDFSIHPSSPAKSSVMLRRRPEDDVMSMAASFKDLENISVDSPAYSAADLSRLSNFEMPDISLTKYFADPEPVPLRLHVSDDDFITVAQILTEQAASGTLKFASERLHSEIRDPRRSLIDAVRYSIDGLKSALPEALKFAEECQFRPFTEVQDVPLIRMPMKPADIPRSNFFALPVPHVEVRRNDHDLSVLPTAVTFWESLGLGPAKGPKDIVSVCIFPCGDGMNESASVFLGRIRSTYETLRLGTFDVLPPIGSLKSGLVPFTTIYQDTASPGLHLSAHHPQSSFAEHVSSLALSLASLSLAQKNFVIYFVYEPDNPGSIVLSCTAFQELFEHYRRCMMDRKKPIRNELVLQLVPFDLIASDTSVAVLSTSDCIRLCFESYDRCTLFGGPMPAPAIILEETLPRGIDFKLMATPSPNLLQENSYIHIAYAQSSDERWICAAWTDNRGSNQITASYCLGRRNRTLMRHPGEIFSEIWETTYDMISVTKVRWRIVITKAGIMDQHEADMWINLAQSEARIEVSLALMTVDSSPSLQLLPPPIKMSPYESTFFYTTPVSTPQPAITSPDQNGNGGPSTPGPSTPGGGDAGPPPPPSEPVPDETLVDVTDATWGVLASHRLNNSLSLTDVNQALASGYLLKRSGSRLEDPPALMELNVIYCDITLRVYPDYLLKEMMIYFRGLGTLARVRGMVDKENDVRPWHVAAVEKAVKVLSVLM</sequence>
<evidence type="ECO:0000256" key="1">
    <source>
        <dbReference type="ARBA" id="ARBA00004123"/>
    </source>
</evidence>
<keyword evidence="7 11" id="KW-0804">Transcription</keyword>
<feature type="domain" description="Mediator complex subunit Med13 C-terminal" evidence="13">
    <location>
        <begin position="1198"/>
        <end position="1509"/>
    </location>
</feature>
<evidence type="ECO:0000256" key="6">
    <source>
        <dbReference type="ARBA" id="ARBA00023159"/>
    </source>
</evidence>
<evidence type="ECO:0000256" key="11">
    <source>
        <dbReference type="RuleBase" id="RU364134"/>
    </source>
</evidence>
<evidence type="ECO:0000256" key="7">
    <source>
        <dbReference type="ARBA" id="ARBA00023163"/>
    </source>
</evidence>
<keyword evidence="17" id="KW-1185">Reference proteome</keyword>
<evidence type="ECO:0000256" key="12">
    <source>
        <dbReference type="SAM" id="MobiDB-lite"/>
    </source>
</evidence>
<dbReference type="InterPro" id="IPR021643">
    <property type="entry name" value="Mediator_Med13_N"/>
</dbReference>
<evidence type="ECO:0000313" key="16">
    <source>
        <dbReference type="EMBL" id="KAK4229350.1"/>
    </source>
</evidence>
<dbReference type="InterPro" id="IPR041285">
    <property type="entry name" value="MID_MedPIWI"/>
</dbReference>
<dbReference type="EMBL" id="MU865309">
    <property type="protein sequence ID" value="KAK4229350.1"/>
    <property type="molecule type" value="Genomic_DNA"/>
</dbReference>
<feature type="region of interest" description="Disordered" evidence="12">
    <location>
        <begin position="113"/>
        <end position="163"/>
    </location>
</feature>
<evidence type="ECO:0000256" key="2">
    <source>
        <dbReference type="ARBA" id="ARBA00009354"/>
    </source>
</evidence>
<evidence type="ECO:0000259" key="13">
    <source>
        <dbReference type="Pfam" id="PF06333"/>
    </source>
</evidence>
<feature type="compositionally biased region" description="Polar residues" evidence="12">
    <location>
        <begin position="141"/>
        <end position="160"/>
    </location>
</feature>
<dbReference type="GO" id="GO:0045944">
    <property type="term" value="P:positive regulation of transcription by RNA polymerase II"/>
    <property type="evidence" value="ECO:0007669"/>
    <property type="project" value="TreeGrafter"/>
</dbReference>
<dbReference type="PANTHER" id="PTHR48249:SF3">
    <property type="entry name" value="MEDIATOR OF RNA POLYMERASE II TRANSCRIPTION SUBUNIT 13"/>
    <property type="match status" value="1"/>
</dbReference>
<dbReference type="PANTHER" id="PTHR48249">
    <property type="entry name" value="MEDIATOR OF RNA POLYMERASE II TRANSCRIPTION SUBUNIT 13"/>
    <property type="match status" value="1"/>
</dbReference>
<dbReference type="InterPro" id="IPR051139">
    <property type="entry name" value="Mediator_complx_sub13"/>
</dbReference>
<organism evidence="16 17">
    <name type="scientific">Podospora fimiseda</name>
    <dbReference type="NCBI Taxonomy" id="252190"/>
    <lineage>
        <taxon>Eukaryota</taxon>
        <taxon>Fungi</taxon>
        <taxon>Dikarya</taxon>
        <taxon>Ascomycota</taxon>
        <taxon>Pezizomycotina</taxon>
        <taxon>Sordariomycetes</taxon>
        <taxon>Sordariomycetidae</taxon>
        <taxon>Sordariales</taxon>
        <taxon>Podosporaceae</taxon>
        <taxon>Podospora</taxon>
    </lineage>
</organism>
<evidence type="ECO:0000256" key="5">
    <source>
        <dbReference type="ARBA" id="ARBA00023015"/>
    </source>
</evidence>
<keyword evidence="5 11" id="KW-0805">Transcription regulation</keyword>
<dbReference type="GO" id="GO:0003713">
    <property type="term" value="F:transcription coactivator activity"/>
    <property type="evidence" value="ECO:0007669"/>
    <property type="project" value="TreeGrafter"/>
</dbReference>
<evidence type="ECO:0000313" key="17">
    <source>
        <dbReference type="Proteomes" id="UP001301958"/>
    </source>
</evidence>
<feature type="compositionally biased region" description="Low complexity" evidence="12">
    <location>
        <begin position="113"/>
        <end position="129"/>
    </location>
</feature>
<feature type="domain" description="MID" evidence="15">
    <location>
        <begin position="1015"/>
        <end position="1190"/>
    </location>
</feature>